<evidence type="ECO:0000313" key="2">
    <source>
        <dbReference type="EMBL" id="KAA1280254.1"/>
    </source>
</evidence>
<dbReference type="AlphaFoldDB" id="A0A6N6KAU4"/>
<comment type="caution">
    <text evidence="2">The sequence shown here is derived from an EMBL/GenBank/DDBJ whole genome shotgun (WGS) entry which is preliminary data.</text>
</comment>
<keyword evidence="1" id="KW-0472">Membrane</keyword>
<dbReference type="EMBL" id="QRDC01000002">
    <property type="protein sequence ID" value="KAA1280254.1"/>
    <property type="molecule type" value="Genomic_DNA"/>
</dbReference>
<feature type="transmembrane region" description="Helical" evidence="1">
    <location>
        <begin position="36"/>
        <end position="65"/>
    </location>
</feature>
<evidence type="ECO:0000256" key="1">
    <source>
        <dbReference type="SAM" id="Phobius"/>
    </source>
</evidence>
<sequence length="77" mass="8974">MLLIIISYVLFSLCVFATLYVLRTHDEPNKLHNWEIIMLVFLSVFWLPELIAMVISFALAGPMLFGVRYLRRKSIVS</sequence>
<keyword evidence="1" id="KW-1133">Transmembrane helix</keyword>
<keyword evidence="1" id="KW-0812">Transmembrane</keyword>
<name>A0A6N6KAU4_9ENTR</name>
<organism evidence="2 3">
    <name type="scientific">Citrobacter pasteurii</name>
    <dbReference type="NCBI Taxonomy" id="1563222"/>
    <lineage>
        <taxon>Bacteria</taxon>
        <taxon>Pseudomonadati</taxon>
        <taxon>Pseudomonadota</taxon>
        <taxon>Gammaproteobacteria</taxon>
        <taxon>Enterobacterales</taxon>
        <taxon>Enterobacteriaceae</taxon>
        <taxon>Citrobacter</taxon>
    </lineage>
</organism>
<accession>A0A6N6KAU4</accession>
<gene>
    <name evidence="2" type="ORF">DXF85_02985</name>
</gene>
<dbReference type="Proteomes" id="UP000468420">
    <property type="component" value="Unassembled WGS sequence"/>
</dbReference>
<reference evidence="2 3" key="1">
    <citation type="submission" date="2018-08" db="EMBL/GenBank/DDBJ databases">
        <title>Complete genomic analysis of a Citrobacter pasteurii isolated from cockles (Cerastoderma edule) containing a new chromosomic qnrB allele.</title>
        <authorList>
            <person name="Rodrigues A."/>
            <person name="Baptista T."/>
            <person name="Quesada A."/>
            <person name="Campos M.J."/>
        </authorList>
    </citation>
    <scope>NUCLEOTIDE SEQUENCE [LARGE SCALE GENOMIC DNA]</scope>
    <source>
        <strain evidence="2 3">BA18</strain>
    </source>
</reference>
<proteinExistence type="predicted"/>
<evidence type="ECO:0000313" key="3">
    <source>
        <dbReference type="Proteomes" id="UP000468420"/>
    </source>
</evidence>
<protein>
    <submittedName>
        <fullName evidence="2">Uncharacterized protein</fullName>
    </submittedName>
</protein>